<keyword evidence="4" id="KW-1185">Reference proteome</keyword>
<feature type="transmembrane region" description="Helical" evidence="2">
    <location>
        <begin position="145"/>
        <end position="167"/>
    </location>
</feature>
<dbReference type="EMBL" id="ML122329">
    <property type="protein sequence ID" value="RPD53140.1"/>
    <property type="molecule type" value="Genomic_DNA"/>
</dbReference>
<keyword evidence="2" id="KW-0472">Membrane</keyword>
<dbReference type="AlphaFoldDB" id="A0A5C2RPR3"/>
<feature type="transmembrane region" description="Helical" evidence="2">
    <location>
        <begin position="432"/>
        <end position="451"/>
    </location>
</feature>
<proteinExistence type="predicted"/>
<keyword evidence="2" id="KW-1133">Transmembrane helix</keyword>
<evidence type="ECO:0000313" key="4">
    <source>
        <dbReference type="Proteomes" id="UP000313359"/>
    </source>
</evidence>
<feature type="transmembrane region" description="Helical" evidence="2">
    <location>
        <begin position="179"/>
        <end position="203"/>
    </location>
</feature>
<feature type="transmembrane region" description="Helical" evidence="2">
    <location>
        <begin position="78"/>
        <end position="102"/>
    </location>
</feature>
<keyword evidence="2" id="KW-0812">Transmembrane</keyword>
<feature type="transmembrane region" description="Helical" evidence="2">
    <location>
        <begin position="560"/>
        <end position="579"/>
    </location>
</feature>
<feature type="transmembrane region" description="Helical" evidence="2">
    <location>
        <begin position="215"/>
        <end position="242"/>
    </location>
</feature>
<accession>A0A5C2RPR3</accession>
<sequence length="602" mass="65294">MTRYYKPTFPAHDDAWDHHDEISEPPSLSKPTDKLLSDSEHPSSFMDPDLESASSEKSSSAERRRCCTRLSVPDWTDIFTILLAYAVIFGLTLAISLAHFFVGARILKYPTEALQYSYEYTRHYLGGTTVTRHGLGVTGTFMRSIATGSAIMALVLCVLAGLSLAIFTIARWKREVSGWAVYWVVTMGSTAVAAAVAGVGVWLHPVEELSVVHAFSAGGAGFAVMVVPFALFFGIMGLLAGGEVARELDPRMSASPPQSTPSRVPDKRARQDYATIILLLSLGLPYLILVALLPILARLILLRQDHTVPDPYSAVTYRGDLVTTAIAVGLGGYVLVGSSFWLFQCYPRWGATGFFSELATMQLLWTELVKDGLTSQRGGELVEVELGLAVVAWVALVLGDVLYLDSPPGSPIRPLASSPHTHEHTDVPATNFHIRTLLLAASFSCFLVYLLPECAHSVLTRAPNGFGEDPYTAVYSSQFAVRRVGLAIPFIIVPLAVGVIWVNYKSCPDARTDSSTATVQSRRPWIVRRPVLYTVAVSSALLVVVISMSGTGFAQDVPGAIAGMVVWLSVLIWLLLVLLDKVVTLAYDDIVSADSTVEVVDL</sequence>
<organism evidence="3 4">
    <name type="scientific">Lentinus tigrinus ALCF2SS1-6</name>
    <dbReference type="NCBI Taxonomy" id="1328759"/>
    <lineage>
        <taxon>Eukaryota</taxon>
        <taxon>Fungi</taxon>
        <taxon>Dikarya</taxon>
        <taxon>Basidiomycota</taxon>
        <taxon>Agaricomycotina</taxon>
        <taxon>Agaricomycetes</taxon>
        <taxon>Polyporales</taxon>
        <taxon>Polyporaceae</taxon>
        <taxon>Lentinus</taxon>
    </lineage>
</organism>
<protein>
    <submittedName>
        <fullName evidence="3">Uncharacterized protein</fullName>
    </submittedName>
</protein>
<dbReference type="OrthoDB" id="10676069at2759"/>
<evidence type="ECO:0000256" key="2">
    <source>
        <dbReference type="SAM" id="Phobius"/>
    </source>
</evidence>
<evidence type="ECO:0000313" key="3">
    <source>
        <dbReference type="EMBL" id="RPD53140.1"/>
    </source>
</evidence>
<feature type="transmembrane region" description="Helical" evidence="2">
    <location>
        <begin position="484"/>
        <end position="504"/>
    </location>
</feature>
<evidence type="ECO:0000256" key="1">
    <source>
        <dbReference type="SAM" id="MobiDB-lite"/>
    </source>
</evidence>
<feature type="transmembrane region" description="Helical" evidence="2">
    <location>
        <begin position="531"/>
        <end position="554"/>
    </location>
</feature>
<gene>
    <name evidence="3" type="ORF">L227DRAFT_617270</name>
</gene>
<feature type="compositionally biased region" description="Basic and acidic residues" evidence="1">
    <location>
        <begin position="11"/>
        <end position="22"/>
    </location>
</feature>
<feature type="compositionally biased region" description="Basic and acidic residues" evidence="1">
    <location>
        <begin position="31"/>
        <end position="41"/>
    </location>
</feature>
<reference evidence="3" key="1">
    <citation type="journal article" date="2018" name="Genome Biol. Evol.">
        <title>Genomics and development of Lentinus tigrinus, a white-rot wood-decaying mushroom with dimorphic fruiting bodies.</title>
        <authorList>
            <person name="Wu B."/>
            <person name="Xu Z."/>
            <person name="Knudson A."/>
            <person name="Carlson A."/>
            <person name="Chen N."/>
            <person name="Kovaka S."/>
            <person name="LaButti K."/>
            <person name="Lipzen A."/>
            <person name="Pennachio C."/>
            <person name="Riley R."/>
            <person name="Schakwitz W."/>
            <person name="Umezawa K."/>
            <person name="Ohm R.A."/>
            <person name="Grigoriev I.V."/>
            <person name="Nagy L.G."/>
            <person name="Gibbons J."/>
            <person name="Hibbett D."/>
        </authorList>
    </citation>
    <scope>NUCLEOTIDE SEQUENCE [LARGE SCALE GENOMIC DNA]</scope>
    <source>
        <strain evidence="3">ALCF2SS1-6</strain>
    </source>
</reference>
<dbReference type="Proteomes" id="UP000313359">
    <property type="component" value="Unassembled WGS sequence"/>
</dbReference>
<feature type="transmembrane region" description="Helical" evidence="2">
    <location>
        <begin position="273"/>
        <end position="301"/>
    </location>
</feature>
<feature type="transmembrane region" description="Helical" evidence="2">
    <location>
        <begin position="321"/>
        <end position="342"/>
    </location>
</feature>
<feature type="region of interest" description="Disordered" evidence="1">
    <location>
        <begin position="1"/>
        <end position="60"/>
    </location>
</feature>
<name>A0A5C2RPR3_9APHY</name>